<keyword evidence="1" id="KW-0732">Signal</keyword>
<dbReference type="RefSeq" id="WP_317696604.1">
    <property type="nucleotide sequence ID" value="NZ_AP026801.1"/>
</dbReference>
<feature type="signal peptide" evidence="1">
    <location>
        <begin position="1"/>
        <end position="26"/>
    </location>
</feature>
<dbReference type="AlphaFoldDB" id="A0AAU9DCH8"/>
<keyword evidence="3" id="KW-1185">Reference proteome</keyword>
<organism evidence="2 3">
    <name type="scientific">Xylocopilactobacillus apis</name>
    <dbReference type="NCBI Taxonomy" id="2932183"/>
    <lineage>
        <taxon>Bacteria</taxon>
        <taxon>Bacillati</taxon>
        <taxon>Bacillota</taxon>
        <taxon>Bacilli</taxon>
        <taxon>Lactobacillales</taxon>
        <taxon>Lactobacillaceae</taxon>
        <taxon>Xylocopilactobacillus</taxon>
    </lineage>
</organism>
<dbReference type="EMBL" id="AP026801">
    <property type="protein sequence ID" value="BDR57480.1"/>
    <property type="molecule type" value="Genomic_DNA"/>
</dbReference>
<feature type="chain" id="PRO_5043504861" evidence="1">
    <location>
        <begin position="27"/>
        <end position="202"/>
    </location>
</feature>
<name>A0AAU9DCH8_9LACO</name>
<sequence>MKANHKFKFAGVASTALLLLSPISSAFTAAAQAVNVHADGNNWDYDVDNPNLSEYDQLLQNAGPSDGSVDWYPAQRFASSKNINASLLVKQLVDLSIATNDSTSDARKILFNDTTGDNANQSYKDTYDKYNLALGFISQILAFKNARVGKVLILNKALNRLMEYKLGILILMRINSLILAKLREISSAKFRSLKTALISLTF</sequence>
<proteinExistence type="predicted"/>
<reference evidence="2 3" key="1">
    <citation type="journal article" date="2023" name="Microbiol. Spectr.">
        <title>Symbiosis of Carpenter Bees with Uncharacterized Lactic Acid Bacteria Showing NAD Auxotrophy.</title>
        <authorList>
            <person name="Kawasaki S."/>
            <person name="Ozawa K."/>
            <person name="Mori T."/>
            <person name="Yamamoto A."/>
            <person name="Ito M."/>
            <person name="Ohkuma M."/>
            <person name="Sakamoto M."/>
            <person name="Matsutani M."/>
        </authorList>
    </citation>
    <scope>NUCLEOTIDE SEQUENCE [LARGE SCALE GENOMIC DNA]</scope>
    <source>
        <strain evidence="2 3">KimC2</strain>
    </source>
</reference>
<dbReference type="Proteomes" id="UP001321804">
    <property type="component" value="Chromosome"/>
</dbReference>
<evidence type="ECO:0000313" key="3">
    <source>
        <dbReference type="Proteomes" id="UP001321804"/>
    </source>
</evidence>
<protein>
    <submittedName>
        <fullName evidence="2">Uncharacterized protein</fullName>
    </submittedName>
</protein>
<dbReference type="KEGG" id="xak:KIMC2_20420"/>
<accession>A0AAU9DCH8</accession>
<evidence type="ECO:0000313" key="2">
    <source>
        <dbReference type="EMBL" id="BDR57480.1"/>
    </source>
</evidence>
<gene>
    <name evidence="2" type="ORF">KIMC2_20420</name>
</gene>
<evidence type="ECO:0000256" key="1">
    <source>
        <dbReference type="SAM" id="SignalP"/>
    </source>
</evidence>